<dbReference type="InterPro" id="IPR044946">
    <property type="entry name" value="Restrct_endonuc_typeI_TRD_sf"/>
</dbReference>
<dbReference type="GO" id="GO:0009307">
    <property type="term" value="P:DNA restriction-modification system"/>
    <property type="evidence" value="ECO:0007669"/>
    <property type="project" value="UniProtKB-KW"/>
</dbReference>
<dbReference type="AlphaFoldDB" id="A0A369YC17"/>
<reference evidence="5 6" key="1">
    <citation type="submission" date="2018-05" db="EMBL/GenBank/DDBJ databases">
        <title>Draft Genome Sequences for a Diverse set of 7 Haemophilus Species.</title>
        <authorList>
            <person name="Nichols M."/>
            <person name="Topaz N."/>
            <person name="Wang X."/>
            <person name="Wang X."/>
            <person name="Boxrud D."/>
        </authorList>
    </citation>
    <scope>NUCLEOTIDE SEQUENCE [LARGE SCALE GENOMIC DNA]</scope>
    <source>
        <strain evidence="5 6">C2002001239</strain>
    </source>
</reference>
<dbReference type="PANTHER" id="PTHR30408:SF12">
    <property type="entry name" value="TYPE I RESTRICTION ENZYME MJAVIII SPECIFICITY SUBUNIT"/>
    <property type="match status" value="1"/>
</dbReference>
<keyword evidence="5" id="KW-0378">Hydrolase</keyword>
<keyword evidence="5" id="KW-0255">Endonuclease</keyword>
<gene>
    <name evidence="5" type="ORF">DPV93_06935</name>
</gene>
<evidence type="ECO:0000259" key="4">
    <source>
        <dbReference type="Pfam" id="PF01420"/>
    </source>
</evidence>
<dbReference type="InterPro" id="IPR052021">
    <property type="entry name" value="Type-I_RS_S_subunit"/>
</dbReference>
<evidence type="ECO:0000256" key="1">
    <source>
        <dbReference type="ARBA" id="ARBA00010923"/>
    </source>
</evidence>
<protein>
    <submittedName>
        <fullName evidence="5">Restriction endonuclease subunit S</fullName>
    </submittedName>
</protein>
<dbReference type="Pfam" id="PF01420">
    <property type="entry name" value="Methylase_S"/>
    <property type="match status" value="1"/>
</dbReference>
<dbReference type="GO" id="GO:0003677">
    <property type="term" value="F:DNA binding"/>
    <property type="evidence" value="ECO:0007669"/>
    <property type="project" value="UniProtKB-KW"/>
</dbReference>
<dbReference type="InterPro" id="IPR000055">
    <property type="entry name" value="Restrct_endonuc_typeI_TRD"/>
</dbReference>
<keyword evidence="2" id="KW-0680">Restriction system</keyword>
<dbReference type="SUPFAM" id="SSF116734">
    <property type="entry name" value="DNA methylase specificity domain"/>
    <property type="match status" value="1"/>
</dbReference>
<organism evidence="5 6">
    <name type="scientific">Haemophilus sputorum</name>
    <dbReference type="NCBI Taxonomy" id="1078480"/>
    <lineage>
        <taxon>Bacteria</taxon>
        <taxon>Pseudomonadati</taxon>
        <taxon>Pseudomonadota</taxon>
        <taxon>Gammaproteobacteria</taxon>
        <taxon>Pasteurellales</taxon>
        <taxon>Pasteurellaceae</taxon>
        <taxon>Haemophilus</taxon>
    </lineage>
</organism>
<proteinExistence type="inferred from homology"/>
<dbReference type="Proteomes" id="UP000253872">
    <property type="component" value="Unassembled WGS sequence"/>
</dbReference>
<dbReference type="PANTHER" id="PTHR30408">
    <property type="entry name" value="TYPE-1 RESTRICTION ENZYME ECOKI SPECIFICITY PROTEIN"/>
    <property type="match status" value="1"/>
</dbReference>
<evidence type="ECO:0000313" key="5">
    <source>
        <dbReference type="EMBL" id="RDE71443.1"/>
    </source>
</evidence>
<evidence type="ECO:0000256" key="2">
    <source>
        <dbReference type="ARBA" id="ARBA00022747"/>
    </source>
</evidence>
<dbReference type="Gene3D" id="3.90.220.20">
    <property type="entry name" value="DNA methylase specificity domains"/>
    <property type="match status" value="1"/>
</dbReference>
<dbReference type="EMBL" id="QEPN01000005">
    <property type="protein sequence ID" value="RDE71443.1"/>
    <property type="molecule type" value="Genomic_DNA"/>
</dbReference>
<dbReference type="GO" id="GO:0004519">
    <property type="term" value="F:endonuclease activity"/>
    <property type="evidence" value="ECO:0007669"/>
    <property type="project" value="UniProtKB-KW"/>
</dbReference>
<evidence type="ECO:0000313" key="6">
    <source>
        <dbReference type="Proteomes" id="UP000253872"/>
    </source>
</evidence>
<keyword evidence="3" id="KW-0238">DNA-binding</keyword>
<dbReference type="REBASE" id="300359">
    <property type="entry name" value="S.Hsp1239ORF6930P"/>
</dbReference>
<keyword evidence="5" id="KW-0540">Nuclease</keyword>
<accession>A0A369YC17</accession>
<name>A0A369YC17_9PAST</name>
<evidence type="ECO:0000256" key="3">
    <source>
        <dbReference type="ARBA" id="ARBA00023125"/>
    </source>
</evidence>
<comment type="caution">
    <text evidence="5">The sequence shown here is derived from an EMBL/GenBank/DDBJ whole genome shotgun (WGS) entry which is preliminary data.</text>
</comment>
<sequence length="243" mass="27938">MFFRRLDSQIAESRAVLEKSRQLKKAMLAKMFPANGEKIPKIRFKGFEGEWNVWKLGAFGKATSGTSLESEFCENGKYKVISIGSYSEESTYTEQGIRANKNDKTEKRILNKNDLTMILNDKTSSGRIIGRVLLIDQNDTYVYNQRTQRIEIDQEHFIPLFLYHLLNAENIRQKIISSAQGNTQIYVNWSNIKNLEYLIPPSKAEQTAISDFFRQLDETIELQSAEVEKLNQLKKGLLAAMLV</sequence>
<feature type="domain" description="Type I restriction modification DNA specificity" evidence="4">
    <location>
        <begin position="50"/>
        <end position="231"/>
    </location>
</feature>
<comment type="similarity">
    <text evidence="1">Belongs to the type-I restriction system S methylase family.</text>
</comment>